<dbReference type="Pfam" id="PF00756">
    <property type="entry name" value="Esterase"/>
    <property type="match status" value="1"/>
</dbReference>
<dbReference type="Gene3D" id="3.40.50.1820">
    <property type="entry name" value="alpha/beta hydrolase"/>
    <property type="match status" value="1"/>
</dbReference>
<sequence length="444" mass="46516">MNNVDIMGGWLPYSVYALAFLLVVIALLGRGKRRWLFITIAAALLGAGIGIALIPFVQSPIGLDTVLDPIALTWMCGGFALVAAMVVALVRGKAKRRVLAAFAIPLVLLSAALGVNAQFGQYPTLGSLVDAPISGKMPESVIASQHRLAPTAGTTNAAAGADAKSMPTQGLVSRVQIPATVSKFPARDAYVYLPPAALGSHPERMPVMIMLSGQPGAPENVVQAGSLREIMDAWAAKDHGRAPIVVVPDQLGDPASNPMCVDSKLGNSATYLTVDVPKWIESNLGVLRGPENWAIGGFSQGGTCAIQLGSAHPEIFSAILDVSGQVEPANGSQAHTIKVGFDGSTTAYEAALPLNLLKKNAPYRDTVAVFGSGSLDGVYGPRVNTVSEAARNAGMDVTRVVSPNTAHSWQTVQWVMRNSLEPILTHLHVGPEQSASEQSTPEQP</sequence>
<dbReference type="InterPro" id="IPR050583">
    <property type="entry name" value="Mycobacterial_A85_antigen"/>
</dbReference>
<dbReference type="InterPro" id="IPR029058">
    <property type="entry name" value="AB_hydrolase_fold"/>
</dbReference>
<evidence type="ECO:0000256" key="1">
    <source>
        <dbReference type="SAM" id="Phobius"/>
    </source>
</evidence>
<protein>
    <recommendedName>
        <fullName evidence="4">S-formylglutathione hydrolase FrmB</fullName>
    </recommendedName>
</protein>
<reference evidence="2 3" key="1">
    <citation type="submission" date="2020-03" db="EMBL/GenBank/DDBJ databases">
        <title>Leucobacter sp. nov., isolated from beetles.</title>
        <authorList>
            <person name="Hyun D.-W."/>
            <person name="Bae J.-W."/>
        </authorList>
    </citation>
    <scope>NUCLEOTIDE SEQUENCE [LARGE SCALE GENOMIC DNA]</scope>
    <source>
        <strain evidence="2 3">HDW9C</strain>
    </source>
</reference>
<keyword evidence="1" id="KW-0472">Membrane</keyword>
<dbReference type="GO" id="GO:0016747">
    <property type="term" value="F:acyltransferase activity, transferring groups other than amino-acyl groups"/>
    <property type="evidence" value="ECO:0007669"/>
    <property type="project" value="TreeGrafter"/>
</dbReference>
<dbReference type="PANTHER" id="PTHR48098:SF1">
    <property type="entry name" value="DIACYLGLYCEROL ACYLTRANSFERASE_MYCOLYLTRANSFERASE AG85A"/>
    <property type="match status" value="1"/>
</dbReference>
<dbReference type="Proteomes" id="UP000502677">
    <property type="component" value="Chromosome"/>
</dbReference>
<feature type="transmembrane region" description="Helical" evidence="1">
    <location>
        <begin position="6"/>
        <end position="28"/>
    </location>
</feature>
<keyword evidence="1" id="KW-1133">Transmembrane helix</keyword>
<keyword evidence="1" id="KW-0812">Transmembrane</keyword>
<dbReference type="PANTHER" id="PTHR48098">
    <property type="entry name" value="ENTEROCHELIN ESTERASE-RELATED"/>
    <property type="match status" value="1"/>
</dbReference>
<feature type="transmembrane region" description="Helical" evidence="1">
    <location>
        <begin position="35"/>
        <end position="57"/>
    </location>
</feature>
<organism evidence="2 3">
    <name type="scientific">Leucobacter viscericola</name>
    <dbReference type="NCBI Taxonomy" id="2714935"/>
    <lineage>
        <taxon>Bacteria</taxon>
        <taxon>Bacillati</taxon>
        <taxon>Actinomycetota</taxon>
        <taxon>Actinomycetes</taxon>
        <taxon>Micrococcales</taxon>
        <taxon>Microbacteriaceae</taxon>
        <taxon>Leucobacter</taxon>
    </lineage>
</organism>
<evidence type="ECO:0000313" key="3">
    <source>
        <dbReference type="Proteomes" id="UP000502677"/>
    </source>
</evidence>
<keyword evidence="3" id="KW-1185">Reference proteome</keyword>
<accession>A0A6G7XGE1</accession>
<dbReference type="AlphaFoldDB" id="A0A6G7XGE1"/>
<evidence type="ECO:0000313" key="2">
    <source>
        <dbReference type="EMBL" id="QIK63613.1"/>
    </source>
</evidence>
<evidence type="ECO:0008006" key="4">
    <source>
        <dbReference type="Google" id="ProtNLM"/>
    </source>
</evidence>
<dbReference type="InterPro" id="IPR000801">
    <property type="entry name" value="Esterase-like"/>
</dbReference>
<dbReference type="RefSeq" id="WP_166291933.1">
    <property type="nucleotide sequence ID" value="NZ_CP049863.1"/>
</dbReference>
<gene>
    <name evidence="2" type="ORF">G7068_10720</name>
</gene>
<proteinExistence type="predicted"/>
<dbReference type="EMBL" id="CP049863">
    <property type="protein sequence ID" value="QIK63613.1"/>
    <property type="molecule type" value="Genomic_DNA"/>
</dbReference>
<dbReference type="KEGG" id="lvi:G7068_10720"/>
<dbReference type="SUPFAM" id="SSF53474">
    <property type="entry name" value="alpha/beta-Hydrolases"/>
    <property type="match status" value="1"/>
</dbReference>
<name>A0A6G7XGE1_9MICO</name>
<feature type="transmembrane region" description="Helical" evidence="1">
    <location>
        <begin position="97"/>
        <end position="115"/>
    </location>
</feature>
<feature type="transmembrane region" description="Helical" evidence="1">
    <location>
        <begin position="69"/>
        <end position="90"/>
    </location>
</feature>